<evidence type="ECO:0000313" key="3">
    <source>
        <dbReference type="Proteomes" id="UP001055167"/>
    </source>
</evidence>
<dbReference type="Pfam" id="PF13692">
    <property type="entry name" value="Glyco_trans_1_4"/>
    <property type="match status" value="1"/>
</dbReference>
<dbReference type="Gene3D" id="3.40.50.2000">
    <property type="entry name" value="Glycogen Phosphorylase B"/>
    <property type="match status" value="2"/>
</dbReference>
<gene>
    <name evidence="2" type="ORF">OPKNFCMD_0235</name>
</gene>
<protein>
    <recommendedName>
        <fullName evidence="1">Glycosyltransferase subfamily 4-like N-terminal domain-containing protein</fullName>
    </recommendedName>
</protein>
<dbReference type="PANTHER" id="PTHR12526">
    <property type="entry name" value="GLYCOSYLTRANSFERASE"/>
    <property type="match status" value="1"/>
</dbReference>
<evidence type="ECO:0000259" key="1">
    <source>
        <dbReference type="Pfam" id="PF13439"/>
    </source>
</evidence>
<organism evidence="2 3">
    <name type="scientific">Methylobacterium crusticola</name>
    <dbReference type="NCBI Taxonomy" id="1697972"/>
    <lineage>
        <taxon>Bacteria</taxon>
        <taxon>Pseudomonadati</taxon>
        <taxon>Pseudomonadota</taxon>
        <taxon>Alphaproteobacteria</taxon>
        <taxon>Hyphomicrobiales</taxon>
        <taxon>Methylobacteriaceae</taxon>
        <taxon>Methylobacterium</taxon>
    </lineage>
</organism>
<sequence length="353" mass="37215">MRIMLPTVYDTHGGSTRVLLAAAEALRAEHVVQVRGPIPEADVRTPARFPAAPLAGTRAKLAALPRLAGLIAREAAALRAFRPDVVYVHDEPSLYVHGLAARALRPRPTIVWHLHAGAGQGLSRRLREALADRRIVISRHGADASRLPTDRVRNPLTAPPAPREGCDPAALAVVGALTPRKNQMLALDTLALLAREGEGASLALIGPPLNGAYAQALRRRAAACPGAVRLLGGLPAAAVWEEVAGIALFPALRENQPLALAEALAAGIPFVATDIPAHREMVEEAGADPACLALPEPAAFARALRHARAHPPDPGLRARVRALYAPARFAAETRAVMRAVALARNLDAARPAC</sequence>
<reference evidence="2" key="1">
    <citation type="journal article" date="2021" name="Front. Microbiol.">
        <title>Comprehensive Comparative Genomics and Phenotyping of Methylobacterium Species.</title>
        <authorList>
            <person name="Alessa O."/>
            <person name="Ogura Y."/>
            <person name="Fujitani Y."/>
            <person name="Takami H."/>
            <person name="Hayashi T."/>
            <person name="Sahin N."/>
            <person name="Tani A."/>
        </authorList>
    </citation>
    <scope>NUCLEOTIDE SEQUENCE</scope>
    <source>
        <strain evidence="2">KCTC 52305</strain>
    </source>
</reference>
<proteinExistence type="predicted"/>
<dbReference type="RefSeq" id="WP_128565795.1">
    <property type="nucleotide sequence ID" value="NZ_BPQH01000001.1"/>
</dbReference>
<accession>A0ABQ4QSF1</accession>
<comment type="caution">
    <text evidence="2">The sequence shown here is derived from an EMBL/GenBank/DDBJ whole genome shotgun (WGS) entry which is preliminary data.</text>
</comment>
<name>A0ABQ4QSF1_9HYPH</name>
<evidence type="ECO:0000313" key="2">
    <source>
        <dbReference type="EMBL" id="GJD47527.1"/>
    </source>
</evidence>
<dbReference type="EMBL" id="BPQH01000001">
    <property type="protein sequence ID" value="GJD47527.1"/>
    <property type="molecule type" value="Genomic_DNA"/>
</dbReference>
<feature type="domain" description="Glycosyltransferase subfamily 4-like N-terminal" evidence="1">
    <location>
        <begin position="13"/>
        <end position="143"/>
    </location>
</feature>
<dbReference type="SUPFAM" id="SSF53756">
    <property type="entry name" value="UDP-Glycosyltransferase/glycogen phosphorylase"/>
    <property type="match status" value="1"/>
</dbReference>
<dbReference type="Pfam" id="PF13439">
    <property type="entry name" value="Glyco_transf_4"/>
    <property type="match status" value="1"/>
</dbReference>
<dbReference type="InterPro" id="IPR028098">
    <property type="entry name" value="Glyco_trans_4-like_N"/>
</dbReference>
<reference evidence="2" key="2">
    <citation type="submission" date="2021-08" db="EMBL/GenBank/DDBJ databases">
        <authorList>
            <person name="Tani A."/>
            <person name="Ola A."/>
            <person name="Ogura Y."/>
            <person name="Katsura K."/>
            <person name="Hayashi T."/>
        </authorList>
    </citation>
    <scope>NUCLEOTIDE SEQUENCE</scope>
    <source>
        <strain evidence="2">KCTC 52305</strain>
    </source>
</reference>
<dbReference type="Proteomes" id="UP001055167">
    <property type="component" value="Unassembled WGS sequence"/>
</dbReference>
<keyword evidence="3" id="KW-1185">Reference proteome</keyword>